<evidence type="ECO:0000313" key="5">
    <source>
        <dbReference type="EMBL" id="AHF17931.1"/>
    </source>
</evidence>
<feature type="binding site" evidence="3">
    <location>
        <begin position="256"/>
        <end position="263"/>
    </location>
    <ligand>
        <name>ATP</name>
        <dbReference type="ChEBI" id="CHEBI:30616"/>
    </ligand>
</feature>
<evidence type="ECO:0000256" key="1">
    <source>
        <dbReference type="ARBA" id="ARBA00023015"/>
    </source>
</evidence>
<dbReference type="Proteomes" id="UP000003586">
    <property type="component" value="Chromosome"/>
</dbReference>
<accession>W0F978</accession>
<reference evidence="5 6" key="1">
    <citation type="submission" date="2013-12" db="EMBL/GenBank/DDBJ databases">
        <authorList>
            <consortium name="DOE Joint Genome Institute"/>
            <person name="Eisen J."/>
            <person name="Huntemann M."/>
            <person name="Han J."/>
            <person name="Chen A."/>
            <person name="Kyrpides N."/>
            <person name="Mavromatis K."/>
            <person name="Markowitz V."/>
            <person name="Palaniappan K."/>
            <person name="Ivanova N."/>
            <person name="Schaumberg A."/>
            <person name="Pati A."/>
            <person name="Liolios K."/>
            <person name="Nordberg H.P."/>
            <person name="Cantor M.N."/>
            <person name="Hua S.X."/>
            <person name="Woyke T."/>
        </authorList>
    </citation>
    <scope>NUCLEOTIDE SEQUENCE [LARGE SCALE GENOMIC DNA]</scope>
    <source>
        <strain evidence="6">DSM 19437</strain>
    </source>
</reference>
<dbReference type="PROSITE" id="PS51459">
    <property type="entry name" value="FIDO"/>
    <property type="match status" value="1"/>
</dbReference>
<dbReference type="KEGG" id="nso:NIASO_17015"/>
<keyword evidence="1" id="KW-0805">Transcription regulation</keyword>
<keyword evidence="3" id="KW-0067">ATP-binding</keyword>
<dbReference type="EMBL" id="CP007035">
    <property type="protein sequence ID" value="AHF17931.1"/>
    <property type="molecule type" value="Genomic_DNA"/>
</dbReference>
<dbReference type="Gene3D" id="1.10.3290.10">
    <property type="entry name" value="Fido-like domain"/>
    <property type="match status" value="1"/>
</dbReference>
<keyword evidence="6" id="KW-1185">Reference proteome</keyword>
<dbReference type="AlphaFoldDB" id="W0F978"/>
<protein>
    <recommendedName>
        <fullName evidence="4">Fido domain-containing protein</fullName>
    </recommendedName>
</protein>
<dbReference type="SUPFAM" id="SSF140931">
    <property type="entry name" value="Fic-like"/>
    <property type="match status" value="1"/>
</dbReference>
<evidence type="ECO:0000256" key="3">
    <source>
        <dbReference type="PIRSR" id="PIRSR640198-2"/>
    </source>
</evidence>
<dbReference type="STRING" id="929713.NIASO_17015"/>
<dbReference type="GO" id="GO:0003700">
    <property type="term" value="F:DNA-binding transcription factor activity"/>
    <property type="evidence" value="ECO:0007669"/>
    <property type="project" value="InterPro"/>
</dbReference>
<feature type="domain" description="Fido" evidence="4">
    <location>
        <begin position="166"/>
        <end position="316"/>
    </location>
</feature>
<dbReference type="HOGENOM" id="CLU_038572_0_0_10"/>
<organism evidence="5 6">
    <name type="scientific">Niabella soli DSM 19437</name>
    <dbReference type="NCBI Taxonomy" id="929713"/>
    <lineage>
        <taxon>Bacteria</taxon>
        <taxon>Pseudomonadati</taxon>
        <taxon>Bacteroidota</taxon>
        <taxon>Chitinophagia</taxon>
        <taxon>Chitinophagales</taxon>
        <taxon>Chitinophagaceae</taxon>
        <taxon>Niabella</taxon>
    </lineage>
</organism>
<dbReference type="InterPro" id="IPR001034">
    <property type="entry name" value="DeoR_HTH"/>
</dbReference>
<dbReference type="InterPro" id="IPR036390">
    <property type="entry name" value="WH_DNA-bd_sf"/>
</dbReference>
<dbReference type="InterPro" id="IPR040198">
    <property type="entry name" value="Fido_containing"/>
</dbReference>
<dbReference type="RefSeq" id="WP_008587480.1">
    <property type="nucleotide sequence ID" value="NZ_CP007035.1"/>
</dbReference>
<sequence length="424" mass="49339">MSKELTEAEQKELFQTILQINNGYLDWEKVQHMTLQPLLLTNEAIWQTAKAAREQGATKKLEMGSIAFTWSVPNDTEQLLHDLDVHVAGGKSIREVMNPKNDHRYIINALMDETMASAQLAGFSVTKKMVKELLLKKKPAANHTEQVVVNLYKCLQKVKEWGNDDFTEVKLQELHQLLTRDTIKLKGIGRYRTNNKFDVSNIEDPSYKAADVKELKARMQWLETFINENKSPFYIHPLIKAGIIEFLITSLRPFKDANGRLARLVRYWYLLKQGYWALEYMPVSNVIIKLKPQYHKAFVQVRTNEDLGYFVHFILQSIRMSYRSLKEGLQRTNREKEQNPFVKIDGLNNRQAAALQWIKEDAEKIITIRELRSGFGVSKETARTDLTALTETGWLQFYHLNKKTYAFVKGDRYDQLIYESNAQQ</sequence>
<evidence type="ECO:0000259" key="4">
    <source>
        <dbReference type="PROSITE" id="PS51459"/>
    </source>
</evidence>
<proteinExistence type="predicted"/>
<dbReference type="PANTHER" id="PTHR13504:SF38">
    <property type="entry name" value="FIDO DOMAIN-CONTAINING PROTEIN"/>
    <property type="match status" value="1"/>
</dbReference>
<dbReference type="InterPro" id="IPR036597">
    <property type="entry name" value="Fido-like_dom_sf"/>
</dbReference>
<dbReference type="Pfam" id="PF08220">
    <property type="entry name" value="HTH_DeoR"/>
    <property type="match status" value="1"/>
</dbReference>
<keyword evidence="3" id="KW-0547">Nucleotide-binding</keyword>
<gene>
    <name evidence="5" type="ORF">NIASO_17015</name>
</gene>
<evidence type="ECO:0000313" key="6">
    <source>
        <dbReference type="Proteomes" id="UP000003586"/>
    </source>
</evidence>
<keyword evidence="2" id="KW-0804">Transcription</keyword>
<dbReference type="InterPro" id="IPR003812">
    <property type="entry name" value="Fido"/>
</dbReference>
<dbReference type="PANTHER" id="PTHR13504">
    <property type="entry name" value="FIDO DOMAIN-CONTAINING PROTEIN DDB_G0283145"/>
    <property type="match status" value="1"/>
</dbReference>
<name>W0F978_9BACT</name>
<dbReference type="Pfam" id="PF02661">
    <property type="entry name" value="Fic"/>
    <property type="match status" value="1"/>
</dbReference>
<dbReference type="OrthoDB" id="9814400at2"/>
<dbReference type="eggNOG" id="COG3177">
    <property type="taxonomic scope" value="Bacteria"/>
</dbReference>
<dbReference type="GO" id="GO:0005524">
    <property type="term" value="F:ATP binding"/>
    <property type="evidence" value="ECO:0007669"/>
    <property type="project" value="UniProtKB-KW"/>
</dbReference>
<evidence type="ECO:0000256" key="2">
    <source>
        <dbReference type="ARBA" id="ARBA00023163"/>
    </source>
</evidence>
<dbReference type="SUPFAM" id="SSF46785">
    <property type="entry name" value="Winged helix' DNA-binding domain"/>
    <property type="match status" value="1"/>
</dbReference>